<protein>
    <recommendedName>
        <fullName evidence="2">Lipoprotein</fullName>
    </recommendedName>
</protein>
<gene>
    <name evidence="1" type="ORF">NT6N_24100</name>
</gene>
<dbReference type="EMBL" id="AP026866">
    <property type="protein sequence ID" value="BDS07370.1"/>
    <property type="molecule type" value="Genomic_DNA"/>
</dbReference>
<proteinExistence type="predicted"/>
<accession>A0AAT9FN38</accession>
<evidence type="ECO:0008006" key="2">
    <source>
        <dbReference type="Google" id="ProtNLM"/>
    </source>
</evidence>
<organism evidence="1">
    <name type="scientific">Oceaniferula spumae</name>
    <dbReference type="NCBI Taxonomy" id="2979115"/>
    <lineage>
        <taxon>Bacteria</taxon>
        <taxon>Pseudomonadati</taxon>
        <taxon>Verrucomicrobiota</taxon>
        <taxon>Verrucomicrobiia</taxon>
        <taxon>Verrucomicrobiales</taxon>
        <taxon>Verrucomicrobiaceae</taxon>
        <taxon>Oceaniferula</taxon>
    </lineage>
</organism>
<dbReference type="AlphaFoldDB" id="A0AAT9FN38"/>
<sequence length="224" mass="25371">MTVDLFCSARLSSTLANNNMKKSDSMILQLSMIISVVIFGCQKDKESHSGREESDSVDLDQVFLENIKKEQGSHRTRLAAYIRHHADRVVIYTLQNVIVEQDPDDPLGLSETPSKVTSFQIAPYEHSVKIISQITIKEDVKNISAILADIIRSSGHGSVWKHTPTYGVAVYRGEQYIWSTSISVETDNFYIVYPSTDRISYDWLSVGDSELKKFVDYVENLKNE</sequence>
<reference evidence="1" key="1">
    <citation type="submission" date="2024-07" db="EMBL/GenBank/DDBJ databases">
        <title>Complete genome sequence of Verrucomicrobiaceae bacterium NT6N.</title>
        <authorList>
            <person name="Huang C."/>
            <person name="Takami H."/>
            <person name="Hamasaki K."/>
        </authorList>
    </citation>
    <scope>NUCLEOTIDE SEQUENCE</scope>
    <source>
        <strain evidence="1">NT6N</strain>
    </source>
</reference>
<evidence type="ECO:0000313" key="1">
    <source>
        <dbReference type="EMBL" id="BDS07370.1"/>
    </source>
</evidence>
<name>A0AAT9FN38_9BACT</name>
<dbReference type="KEGG" id="osu:NT6N_24100"/>